<evidence type="ECO:0000256" key="4">
    <source>
        <dbReference type="PROSITE-ProRule" id="PRU00335"/>
    </source>
</evidence>
<dbReference type="GO" id="GO:0000976">
    <property type="term" value="F:transcription cis-regulatory region binding"/>
    <property type="evidence" value="ECO:0007669"/>
    <property type="project" value="TreeGrafter"/>
</dbReference>
<dbReference type="AlphaFoldDB" id="A0A1I7N2F7"/>
<protein>
    <submittedName>
        <fullName evidence="6">DNA-binding transcriptional regulator, AcrR family</fullName>
    </submittedName>
</protein>
<dbReference type="GO" id="GO:0003700">
    <property type="term" value="F:DNA-binding transcription factor activity"/>
    <property type="evidence" value="ECO:0007669"/>
    <property type="project" value="TreeGrafter"/>
</dbReference>
<feature type="domain" description="HTH tetR-type" evidence="5">
    <location>
        <begin position="13"/>
        <end position="73"/>
    </location>
</feature>
<dbReference type="Proteomes" id="UP000199074">
    <property type="component" value="Unassembled WGS sequence"/>
</dbReference>
<dbReference type="PANTHER" id="PTHR30055:SF234">
    <property type="entry name" value="HTH-TYPE TRANSCRIPTIONAL REGULATOR BETI"/>
    <property type="match status" value="1"/>
</dbReference>
<evidence type="ECO:0000259" key="5">
    <source>
        <dbReference type="PROSITE" id="PS50977"/>
    </source>
</evidence>
<dbReference type="Gene3D" id="1.10.357.10">
    <property type="entry name" value="Tetracycline Repressor, domain 2"/>
    <property type="match status" value="1"/>
</dbReference>
<dbReference type="InterPro" id="IPR050109">
    <property type="entry name" value="HTH-type_TetR-like_transc_reg"/>
</dbReference>
<keyword evidence="3" id="KW-0804">Transcription</keyword>
<reference evidence="6 7" key="1">
    <citation type="submission" date="2016-10" db="EMBL/GenBank/DDBJ databases">
        <authorList>
            <person name="de Groot N.N."/>
        </authorList>
    </citation>
    <scope>NUCLEOTIDE SEQUENCE [LARGE SCALE GENOMIC DNA]</scope>
    <source>
        <strain evidence="6 7">IPL20</strain>
    </source>
</reference>
<dbReference type="Pfam" id="PF00440">
    <property type="entry name" value="TetR_N"/>
    <property type="match status" value="1"/>
</dbReference>
<dbReference type="InterPro" id="IPR009057">
    <property type="entry name" value="Homeodomain-like_sf"/>
</dbReference>
<keyword evidence="1" id="KW-0805">Transcription regulation</keyword>
<dbReference type="OrthoDB" id="9805134at2"/>
<dbReference type="InterPro" id="IPR049484">
    <property type="entry name" value="Rv0078-like_C"/>
</dbReference>
<evidence type="ECO:0000313" key="7">
    <source>
        <dbReference type="Proteomes" id="UP000199074"/>
    </source>
</evidence>
<evidence type="ECO:0000313" key="6">
    <source>
        <dbReference type="EMBL" id="SFV28859.1"/>
    </source>
</evidence>
<proteinExistence type="predicted"/>
<keyword evidence="7" id="KW-1185">Reference proteome</keyword>
<dbReference type="EMBL" id="FPCK01000001">
    <property type="protein sequence ID" value="SFV28859.1"/>
    <property type="molecule type" value="Genomic_DNA"/>
</dbReference>
<accession>A0A1I7N2F7</accession>
<dbReference type="PRINTS" id="PR00455">
    <property type="entry name" value="HTHTETR"/>
</dbReference>
<dbReference type="InterPro" id="IPR001647">
    <property type="entry name" value="HTH_TetR"/>
</dbReference>
<dbReference type="PANTHER" id="PTHR30055">
    <property type="entry name" value="HTH-TYPE TRANSCRIPTIONAL REGULATOR RUTR"/>
    <property type="match status" value="1"/>
</dbReference>
<gene>
    <name evidence="6" type="ORF">SAMN05216456_0616</name>
</gene>
<feature type="DNA-binding region" description="H-T-H motif" evidence="4">
    <location>
        <begin position="36"/>
        <end position="55"/>
    </location>
</feature>
<dbReference type="Pfam" id="PF21351">
    <property type="entry name" value="TetR_C_41"/>
    <property type="match status" value="1"/>
</dbReference>
<evidence type="ECO:0000256" key="3">
    <source>
        <dbReference type="ARBA" id="ARBA00023163"/>
    </source>
</evidence>
<dbReference type="STRING" id="429728.SAMN05216456_0616"/>
<name>A0A1I7N2F7_9HYPH</name>
<organism evidence="6 7">
    <name type="scientific">Devosia crocina</name>
    <dbReference type="NCBI Taxonomy" id="429728"/>
    <lineage>
        <taxon>Bacteria</taxon>
        <taxon>Pseudomonadati</taxon>
        <taxon>Pseudomonadota</taxon>
        <taxon>Alphaproteobacteria</taxon>
        <taxon>Hyphomicrobiales</taxon>
        <taxon>Devosiaceae</taxon>
        <taxon>Devosia</taxon>
    </lineage>
</organism>
<evidence type="ECO:0000256" key="1">
    <source>
        <dbReference type="ARBA" id="ARBA00023015"/>
    </source>
</evidence>
<evidence type="ECO:0000256" key="2">
    <source>
        <dbReference type="ARBA" id="ARBA00023125"/>
    </source>
</evidence>
<dbReference type="PROSITE" id="PS50977">
    <property type="entry name" value="HTH_TETR_2"/>
    <property type="match status" value="1"/>
</dbReference>
<dbReference type="SUPFAM" id="SSF46689">
    <property type="entry name" value="Homeodomain-like"/>
    <property type="match status" value="1"/>
</dbReference>
<sequence length="197" mass="21033">MQEKRRTNIQRSEATRSMLVAAARRLFIAHGYADTSTPDISEEAGVSRGALYHQFADKRALFEAVITSEAEAVAWEIERATPEHNNGNAHLITGAQAYLQAMGKEGRCRLLLVDGPTVLGPAQMRSIDGQSGATTLVNGLREIAPGADIDRLAASADLLSAAFDRAALAIDQGGAKDVYEAAVIELIETVAERLSAD</sequence>
<keyword evidence="2 4" id="KW-0238">DNA-binding</keyword>